<dbReference type="PANTHER" id="PTHR11937">
    <property type="entry name" value="ACTIN"/>
    <property type="match status" value="1"/>
</dbReference>
<keyword evidence="2" id="KW-1185">Reference proteome</keyword>
<dbReference type="Gene3D" id="3.30.420.40">
    <property type="match status" value="2"/>
</dbReference>
<protein>
    <recommendedName>
        <fullName evidence="3">Actin-related protein 10</fullName>
    </recommendedName>
</protein>
<evidence type="ECO:0000313" key="2">
    <source>
        <dbReference type="Proteomes" id="UP000792457"/>
    </source>
</evidence>
<proteinExistence type="predicted"/>
<accession>A0A8K0K7L9</accession>
<dbReference type="Proteomes" id="UP000792457">
    <property type="component" value="Unassembled WGS sequence"/>
</dbReference>
<dbReference type="InterPro" id="IPR004000">
    <property type="entry name" value="Actin"/>
</dbReference>
<evidence type="ECO:0008006" key="3">
    <source>
        <dbReference type="Google" id="ProtNLM"/>
    </source>
</evidence>
<dbReference type="Pfam" id="PF00022">
    <property type="entry name" value="Actin"/>
    <property type="match status" value="1"/>
</dbReference>
<dbReference type="Gene3D" id="3.90.640.10">
    <property type="entry name" value="Actin, Chain A, domain 4"/>
    <property type="match status" value="1"/>
</dbReference>
<gene>
    <name evidence="1" type="ORF">J437_LFUL009755</name>
</gene>
<dbReference type="OrthoDB" id="337660at2759"/>
<organism evidence="1 2">
    <name type="scientific">Ladona fulva</name>
    <name type="common">Scarce chaser dragonfly</name>
    <name type="synonym">Libellula fulva</name>
    <dbReference type="NCBI Taxonomy" id="123851"/>
    <lineage>
        <taxon>Eukaryota</taxon>
        <taxon>Metazoa</taxon>
        <taxon>Ecdysozoa</taxon>
        <taxon>Arthropoda</taxon>
        <taxon>Hexapoda</taxon>
        <taxon>Insecta</taxon>
        <taxon>Pterygota</taxon>
        <taxon>Palaeoptera</taxon>
        <taxon>Odonata</taxon>
        <taxon>Epiprocta</taxon>
        <taxon>Anisoptera</taxon>
        <taxon>Libelluloidea</taxon>
        <taxon>Libellulidae</taxon>
        <taxon>Ladona</taxon>
    </lineage>
</organism>
<dbReference type="AlphaFoldDB" id="A0A8K0K7L9"/>
<sequence>MPTYEPVSLTSEKSAVVIEIGSAYTKCGFAGESSPRCIVESKVKIQDTGEERLISSYRNEEDLYNLLLHFVHYLYFKHLLVSPKDRRVVIVESLLSPTPFRETLAKVLFHHYEVLSLFYVPSHLVSLYTLGVSTALVVDMGYKETVVIPVYEGVPILSSWEAQPLAGEIVEKQVFTPTFLVMEHNNMRQV</sequence>
<reference evidence="1" key="1">
    <citation type="submission" date="2013-04" db="EMBL/GenBank/DDBJ databases">
        <authorList>
            <person name="Qu J."/>
            <person name="Murali S.C."/>
            <person name="Bandaranaike D."/>
            <person name="Bellair M."/>
            <person name="Blankenburg K."/>
            <person name="Chao H."/>
            <person name="Dinh H."/>
            <person name="Doddapaneni H."/>
            <person name="Downs B."/>
            <person name="Dugan-Rocha S."/>
            <person name="Elkadiri S."/>
            <person name="Gnanaolivu R.D."/>
            <person name="Hernandez B."/>
            <person name="Javaid M."/>
            <person name="Jayaseelan J.C."/>
            <person name="Lee S."/>
            <person name="Li M."/>
            <person name="Ming W."/>
            <person name="Munidasa M."/>
            <person name="Muniz J."/>
            <person name="Nguyen L."/>
            <person name="Ongeri F."/>
            <person name="Osuji N."/>
            <person name="Pu L.-L."/>
            <person name="Puazo M."/>
            <person name="Qu C."/>
            <person name="Quiroz J."/>
            <person name="Raj R."/>
            <person name="Weissenberger G."/>
            <person name="Xin Y."/>
            <person name="Zou X."/>
            <person name="Han Y."/>
            <person name="Richards S."/>
            <person name="Worley K."/>
            <person name="Muzny D."/>
            <person name="Gibbs R."/>
        </authorList>
    </citation>
    <scope>NUCLEOTIDE SEQUENCE</scope>
    <source>
        <strain evidence="1">Sampled in the wild</strain>
    </source>
</reference>
<dbReference type="EMBL" id="KZ308451">
    <property type="protein sequence ID" value="KAG8229891.1"/>
    <property type="molecule type" value="Genomic_DNA"/>
</dbReference>
<evidence type="ECO:0000313" key="1">
    <source>
        <dbReference type="EMBL" id="KAG8229891.1"/>
    </source>
</evidence>
<dbReference type="SUPFAM" id="SSF53067">
    <property type="entry name" value="Actin-like ATPase domain"/>
    <property type="match status" value="2"/>
</dbReference>
<name>A0A8K0K7L9_LADFU</name>
<dbReference type="InterPro" id="IPR043129">
    <property type="entry name" value="ATPase_NBD"/>
</dbReference>
<reference evidence="1" key="2">
    <citation type="submission" date="2017-10" db="EMBL/GenBank/DDBJ databases">
        <title>Ladona fulva Genome sequencing and assembly.</title>
        <authorList>
            <person name="Murali S."/>
            <person name="Richards S."/>
            <person name="Bandaranaike D."/>
            <person name="Bellair M."/>
            <person name="Blankenburg K."/>
            <person name="Chao H."/>
            <person name="Dinh H."/>
            <person name="Doddapaneni H."/>
            <person name="Dugan-Rocha S."/>
            <person name="Elkadiri S."/>
            <person name="Gnanaolivu R."/>
            <person name="Hernandez B."/>
            <person name="Skinner E."/>
            <person name="Javaid M."/>
            <person name="Lee S."/>
            <person name="Li M."/>
            <person name="Ming W."/>
            <person name="Munidasa M."/>
            <person name="Muniz J."/>
            <person name="Nguyen L."/>
            <person name="Hughes D."/>
            <person name="Osuji N."/>
            <person name="Pu L.-L."/>
            <person name="Puazo M."/>
            <person name="Qu C."/>
            <person name="Quiroz J."/>
            <person name="Raj R."/>
            <person name="Weissenberger G."/>
            <person name="Xin Y."/>
            <person name="Zou X."/>
            <person name="Han Y."/>
            <person name="Worley K."/>
            <person name="Muzny D."/>
            <person name="Gibbs R."/>
        </authorList>
    </citation>
    <scope>NUCLEOTIDE SEQUENCE</scope>
    <source>
        <strain evidence="1">Sampled in the wild</strain>
    </source>
</reference>
<comment type="caution">
    <text evidence="1">The sequence shown here is derived from an EMBL/GenBank/DDBJ whole genome shotgun (WGS) entry which is preliminary data.</text>
</comment>